<dbReference type="Proteomes" id="UP000249610">
    <property type="component" value="Unassembled WGS sequence"/>
</dbReference>
<dbReference type="EMBL" id="QLLK01000001">
    <property type="protein sequence ID" value="RAI94959.1"/>
    <property type="molecule type" value="Genomic_DNA"/>
</dbReference>
<comment type="caution">
    <text evidence="1">The sequence shown here is derived from an EMBL/GenBank/DDBJ whole genome shotgun (WGS) entry which is preliminary data.</text>
</comment>
<name>A0A327PS92_9BACT</name>
<dbReference type="PANTHER" id="PTHR37489:SF1">
    <property type="entry name" value="DUF3500 DOMAIN-CONTAINING PROTEIN"/>
    <property type="match status" value="1"/>
</dbReference>
<evidence type="ECO:0000313" key="1">
    <source>
        <dbReference type="EMBL" id="RAI94959.1"/>
    </source>
</evidence>
<evidence type="ECO:0000313" key="2">
    <source>
        <dbReference type="Proteomes" id="UP000249610"/>
    </source>
</evidence>
<dbReference type="Pfam" id="PF12006">
    <property type="entry name" value="DUF3500"/>
    <property type="match status" value="1"/>
</dbReference>
<organism evidence="1 2">
    <name type="scientific">Algoriphagus yeomjeoni</name>
    <dbReference type="NCBI Taxonomy" id="291403"/>
    <lineage>
        <taxon>Bacteria</taxon>
        <taxon>Pseudomonadati</taxon>
        <taxon>Bacteroidota</taxon>
        <taxon>Cytophagia</taxon>
        <taxon>Cytophagales</taxon>
        <taxon>Cyclobacteriaceae</taxon>
        <taxon>Algoriphagus</taxon>
    </lineage>
</organism>
<dbReference type="PANTHER" id="PTHR37489">
    <property type="entry name" value="DUF3500 DOMAIN-CONTAINING PROTEIN"/>
    <property type="match status" value="1"/>
</dbReference>
<accession>A0A327PS92</accession>
<sequence length="335" mass="38153">MKRVYLVIILGFVGLVVAMQLLKPDPVKDLLNSLSPEQKGKVIYDLDDPKKQEWHFFPSTMFNREGLPLKEMNAAQKKLAHSVLKSMLSKSGYEKTLEIMELENVLRSMGQDTVMRDPGKYFMSFYGDPINEDLWSMSFEGHHLSLNFTVSGDEVIASPRFFGANPAMIPEGPRKGDRTLATEEDLGFELINALDASQQQKAIFQTESFKDIVSGNLPEIDPMKPVGINYSELKPDQQKQLIGIIDLYLSNMPSKIASERRQKVMDEDLSDLYFGWVGAKALGSAHYYRIQAKTFLIEFDNSQNNANHIHTVWRDFESDFGRDLIREHMAKAHSH</sequence>
<reference evidence="1 2" key="1">
    <citation type="submission" date="2018-06" db="EMBL/GenBank/DDBJ databases">
        <title>Genomic Encyclopedia of Archaeal and Bacterial Type Strains, Phase II (KMG-II): from individual species to whole genera.</title>
        <authorList>
            <person name="Goeker M."/>
        </authorList>
    </citation>
    <scope>NUCLEOTIDE SEQUENCE [LARGE SCALE GENOMIC DNA]</scope>
    <source>
        <strain evidence="1 2">DSM 23446</strain>
    </source>
</reference>
<dbReference type="AlphaFoldDB" id="A0A327PS92"/>
<dbReference type="OrthoDB" id="581140at2"/>
<dbReference type="RefSeq" id="WP_111609662.1">
    <property type="nucleotide sequence ID" value="NZ_QLLK01000001.1"/>
</dbReference>
<proteinExistence type="predicted"/>
<dbReference type="InterPro" id="IPR021889">
    <property type="entry name" value="DUF3500"/>
</dbReference>
<protein>
    <submittedName>
        <fullName evidence="1">Uncharacterized protein DUF3500</fullName>
    </submittedName>
</protein>
<gene>
    <name evidence="1" type="ORF">LV83_00208</name>
</gene>
<keyword evidence="2" id="KW-1185">Reference proteome</keyword>